<evidence type="ECO:0000313" key="3">
    <source>
        <dbReference type="Proteomes" id="UP000585474"/>
    </source>
</evidence>
<accession>A0A7J0FCS7</accession>
<name>A0A7J0FCS7_9ERIC</name>
<feature type="compositionally biased region" description="Polar residues" evidence="1">
    <location>
        <begin position="75"/>
        <end position="85"/>
    </location>
</feature>
<reference evidence="2 3" key="1">
    <citation type="submission" date="2019-07" db="EMBL/GenBank/DDBJ databases">
        <title>De Novo Assembly of kiwifruit Actinidia rufa.</title>
        <authorList>
            <person name="Sugita-Konishi S."/>
            <person name="Sato K."/>
            <person name="Mori E."/>
            <person name="Abe Y."/>
            <person name="Kisaki G."/>
            <person name="Hamano K."/>
            <person name="Suezawa K."/>
            <person name="Otani M."/>
            <person name="Fukuda T."/>
            <person name="Manabe T."/>
            <person name="Gomi K."/>
            <person name="Tabuchi M."/>
            <person name="Akimitsu K."/>
            <person name="Kataoka I."/>
        </authorList>
    </citation>
    <scope>NUCLEOTIDE SEQUENCE [LARGE SCALE GENOMIC DNA]</scope>
    <source>
        <strain evidence="3">cv. Fuchu</strain>
    </source>
</reference>
<organism evidence="2 3">
    <name type="scientific">Actinidia rufa</name>
    <dbReference type="NCBI Taxonomy" id="165716"/>
    <lineage>
        <taxon>Eukaryota</taxon>
        <taxon>Viridiplantae</taxon>
        <taxon>Streptophyta</taxon>
        <taxon>Embryophyta</taxon>
        <taxon>Tracheophyta</taxon>
        <taxon>Spermatophyta</taxon>
        <taxon>Magnoliopsida</taxon>
        <taxon>eudicotyledons</taxon>
        <taxon>Gunneridae</taxon>
        <taxon>Pentapetalae</taxon>
        <taxon>asterids</taxon>
        <taxon>Ericales</taxon>
        <taxon>Actinidiaceae</taxon>
        <taxon>Actinidia</taxon>
    </lineage>
</organism>
<dbReference type="Proteomes" id="UP000585474">
    <property type="component" value="Unassembled WGS sequence"/>
</dbReference>
<dbReference type="AlphaFoldDB" id="A0A7J0FCS7"/>
<evidence type="ECO:0000313" key="2">
    <source>
        <dbReference type="EMBL" id="GFY96481.1"/>
    </source>
</evidence>
<comment type="caution">
    <text evidence="2">The sequence shown here is derived from an EMBL/GenBank/DDBJ whole genome shotgun (WGS) entry which is preliminary data.</text>
</comment>
<gene>
    <name evidence="2" type="ORF">Acr_11g0007870</name>
</gene>
<keyword evidence="3" id="KW-1185">Reference proteome</keyword>
<feature type="region of interest" description="Disordered" evidence="1">
    <location>
        <begin position="36"/>
        <end position="85"/>
    </location>
</feature>
<dbReference type="OrthoDB" id="10396112at2759"/>
<evidence type="ECO:0000256" key="1">
    <source>
        <dbReference type="SAM" id="MobiDB-lite"/>
    </source>
</evidence>
<proteinExistence type="predicted"/>
<sequence length="85" mass="9112">MEAATDNSGATVDCFAQRSWYYLQEAIGALLKCLGFDSSKPEDSSSSSQGVDVKEPNPQHPPSTTDPDPDPPSSQNSDFANESMK</sequence>
<protein>
    <submittedName>
        <fullName evidence="2">Uncharacterized protein</fullName>
    </submittedName>
</protein>
<dbReference type="EMBL" id="BJWL01000011">
    <property type="protein sequence ID" value="GFY96481.1"/>
    <property type="molecule type" value="Genomic_DNA"/>
</dbReference>